<dbReference type="GO" id="GO:0005634">
    <property type="term" value="C:nucleus"/>
    <property type="evidence" value="ECO:0007669"/>
    <property type="project" value="UniProtKB-SubCell"/>
</dbReference>
<evidence type="ECO:0000256" key="3">
    <source>
        <dbReference type="ARBA" id="ARBA00022737"/>
    </source>
</evidence>
<evidence type="ECO:0000313" key="12">
    <source>
        <dbReference type="Proteomes" id="UP000198287"/>
    </source>
</evidence>
<evidence type="ECO:0000256" key="6">
    <source>
        <dbReference type="ARBA" id="ARBA00023125"/>
    </source>
</evidence>
<comment type="subcellular location">
    <subcellularLocation>
        <location evidence="1">Nucleus</location>
    </subcellularLocation>
</comment>
<dbReference type="AlphaFoldDB" id="A0A226E747"/>
<evidence type="ECO:0000256" key="5">
    <source>
        <dbReference type="ARBA" id="ARBA00022833"/>
    </source>
</evidence>
<dbReference type="GO" id="GO:0003677">
    <property type="term" value="F:DNA binding"/>
    <property type="evidence" value="ECO:0007669"/>
    <property type="project" value="UniProtKB-KW"/>
</dbReference>
<dbReference type="OrthoDB" id="7765395at2759"/>
<dbReference type="EMBL" id="LNIX01000006">
    <property type="protein sequence ID" value="OXA52701.1"/>
    <property type="molecule type" value="Genomic_DNA"/>
</dbReference>
<evidence type="ECO:0000259" key="10">
    <source>
        <dbReference type="PROSITE" id="PS50157"/>
    </source>
</evidence>
<feature type="compositionally biased region" description="Polar residues" evidence="9">
    <location>
        <begin position="205"/>
        <end position="217"/>
    </location>
</feature>
<reference evidence="11 12" key="1">
    <citation type="submission" date="2015-12" db="EMBL/GenBank/DDBJ databases">
        <title>The genome of Folsomia candida.</title>
        <authorList>
            <person name="Faddeeva A."/>
            <person name="Derks M.F."/>
            <person name="Anvar Y."/>
            <person name="Smit S."/>
            <person name="Van Straalen N."/>
            <person name="Roelofs D."/>
        </authorList>
    </citation>
    <scope>NUCLEOTIDE SEQUENCE [LARGE SCALE GENOMIC DNA]</scope>
    <source>
        <strain evidence="11 12">VU population</strain>
        <tissue evidence="11">Whole body</tissue>
    </source>
</reference>
<keyword evidence="3" id="KW-0677">Repeat</keyword>
<dbReference type="GO" id="GO:0010468">
    <property type="term" value="P:regulation of gene expression"/>
    <property type="evidence" value="ECO:0007669"/>
    <property type="project" value="TreeGrafter"/>
</dbReference>
<dbReference type="Pfam" id="PF00096">
    <property type="entry name" value="zf-C2H2"/>
    <property type="match status" value="1"/>
</dbReference>
<dbReference type="Gene3D" id="3.30.160.60">
    <property type="entry name" value="Classic Zinc Finger"/>
    <property type="match status" value="2"/>
</dbReference>
<keyword evidence="2" id="KW-0479">Metal-binding</keyword>
<comment type="caution">
    <text evidence="11">The sequence shown here is derived from an EMBL/GenBank/DDBJ whole genome shotgun (WGS) entry which is preliminary data.</text>
</comment>
<name>A0A226E747_FOLCA</name>
<accession>A0A226E747</accession>
<dbReference type="PANTHER" id="PTHR16515:SF49">
    <property type="entry name" value="GASTRULA ZINC FINGER PROTEIN XLCGF49.1-LIKE-RELATED"/>
    <property type="match status" value="1"/>
</dbReference>
<dbReference type="FunFam" id="3.30.160.60:FF:000145">
    <property type="entry name" value="Zinc finger protein 574"/>
    <property type="match status" value="1"/>
</dbReference>
<dbReference type="Proteomes" id="UP000198287">
    <property type="component" value="Unassembled WGS sequence"/>
</dbReference>
<evidence type="ECO:0000256" key="2">
    <source>
        <dbReference type="ARBA" id="ARBA00022723"/>
    </source>
</evidence>
<organism evidence="11 12">
    <name type="scientific">Folsomia candida</name>
    <name type="common">Springtail</name>
    <dbReference type="NCBI Taxonomy" id="158441"/>
    <lineage>
        <taxon>Eukaryota</taxon>
        <taxon>Metazoa</taxon>
        <taxon>Ecdysozoa</taxon>
        <taxon>Arthropoda</taxon>
        <taxon>Hexapoda</taxon>
        <taxon>Collembola</taxon>
        <taxon>Entomobryomorpha</taxon>
        <taxon>Isotomoidea</taxon>
        <taxon>Isotomidae</taxon>
        <taxon>Proisotominae</taxon>
        <taxon>Folsomia</taxon>
    </lineage>
</organism>
<keyword evidence="7" id="KW-0539">Nucleus</keyword>
<keyword evidence="12" id="KW-1185">Reference proteome</keyword>
<sequence length="346" mass="40193">MSLSKYQEDPVADMDWFFYREDVGQPIKKRKLSQADIYNLNLIQIYFTLYLDKGGSSREMSINLTSSRNIVNKAEEIKSSFSNDSESLDGCKTKELEDLYGWICCPVYSYSLHFYTDNPWIANRLKHSCRILIGGHFAMDPYASIKILKCHLKVIKDQISSLLHLMPTVRQEYFLNPPPPPPDVLLIKELPPPPQSKTKYLVSNETDNQNSNNMSTANSSYNSPMMSSNLPGSSAINMEEEDEERRPYVCEICEKRFKTNPALRIHSRVHNDRKHFACPFCTKYFKHSSGIRKHWASIHPNELPYSCKYCTKEFKTFTEERTHIETKHRDIRRAKATKLKSLVLKN</sequence>
<feature type="domain" description="C2H2-type" evidence="10">
    <location>
        <begin position="248"/>
        <end position="275"/>
    </location>
</feature>
<dbReference type="GO" id="GO:0008270">
    <property type="term" value="F:zinc ion binding"/>
    <property type="evidence" value="ECO:0007669"/>
    <property type="project" value="UniProtKB-KW"/>
</dbReference>
<keyword evidence="4 8" id="KW-0863">Zinc-finger</keyword>
<evidence type="ECO:0000256" key="4">
    <source>
        <dbReference type="ARBA" id="ARBA00022771"/>
    </source>
</evidence>
<feature type="domain" description="C2H2-type" evidence="10">
    <location>
        <begin position="276"/>
        <end position="304"/>
    </location>
</feature>
<feature type="domain" description="C2H2-type" evidence="10">
    <location>
        <begin position="305"/>
        <end position="333"/>
    </location>
</feature>
<dbReference type="PROSITE" id="PS00028">
    <property type="entry name" value="ZINC_FINGER_C2H2_1"/>
    <property type="match status" value="3"/>
</dbReference>
<dbReference type="InterPro" id="IPR050331">
    <property type="entry name" value="Zinc_finger"/>
</dbReference>
<evidence type="ECO:0000256" key="7">
    <source>
        <dbReference type="ARBA" id="ARBA00023242"/>
    </source>
</evidence>
<dbReference type="SMART" id="SM00355">
    <property type="entry name" value="ZnF_C2H2"/>
    <property type="match status" value="3"/>
</dbReference>
<dbReference type="InterPro" id="IPR013087">
    <property type="entry name" value="Znf_C2H2_type"/>
</dbReference>
<keyword evidence="5" id="KW-0862">Zinc</keyword>
<dbReference type="InterPro" id="IPR036236">
    <property type="entry name" value="Znf_C2H2_sf"/>
</dbReference>
<evidence type="ECO:0000256" key="8">
    <source>
        <dbReference type="PROSITE-ProRule" id="PRU00042"/>
    </source>
</evidence>
<gene>
    <name evidence="11" type="ORF">Fcan01_12303</name>
</gene>
<keyword evidence="6" id="KW-0238">DNA-binding</keyword>
<protein>
    <submittedName>
        <fullName evidence="11">PR domain zinc finger protein 14</fullName>
    </submittedName>
</protein>
<dbReference type="SUPFAM" id="SSF57667">
    <property type="entry name" value="beta-beta-alpha zinc fingers"/>
    <property type="match status" value="1"/>
</dbReference>
<evidence type="ECO:0000256" key="9">
    <source>
        <dbReference type="SAM" id="MobiDB-lite"/>
    </source>
</evidence>
<evidence type="ECO:0000313" key="11">
    <source>
        <dbReference type="EMBL" id="OXA52701.1"/>
    </source>
</evidence>
<evidence type="ECO:0000256" key="1">
    <source>
        <dbReference type="ARBA" id="ARBA00004123"/>
    </source>
</evidence>
<dbReference type="PROSITE" id="PS50157">
    <property type="entry name" value="ZINC_FINGER_C2H2_2"/>
    <property type="match status" value="3"/>
</dbReference>
<dbReference type="PANTHER" id="PTHR16515">
    <property type="entry name" value="PR DOMAIN ZINC FINGER PROTEIN"/>
    <property type="match status" value="1"/>
</dbReference>
<feature type="compositionally biased region" description="Low complexity" evidence="9">
    <location>
        <begin position="218"/>
        <end position="227"/>
    </location>
</feature>
<proteinExistence type="predicted"/>
<dbReference type="STRING" id="158441.A0A226E747"/>
<feature type="region of interest" description="Disordered" evidence="9">
    <location>
        <begin position="205"/>
        <end position="227"/>
    </location>
</feature>